<gene>
    <name evidence="2" type="ORF">Pro02_37800</name>
</gene>
<accession>A0A8J3S0M7</accession>
<protein>
    <submittedName>
        <fullName evidence="2">Uncharacterized protein</fullName>
    </submittedName>
</protein>
<proteinExistence type="predicted"/>
<evidence type="ECO:0000313" key="2">
    <source>
        <dbReference type="EMBL" id="GIH85372.1"/>
    </source>
</evidence>
<dbReference type="AlphaFoldDB" id="A0A8J3S0M7"/>
<dbReference type="EMBL" id="BOOI01000034">
    <property type="protein sequence ID" value="GIH85372.1"/>
    <property type="molecule type" value="Genomic_DNA"/>
</dbReference>
<feature type="region of interest" description="Disordered" evidence="1">
    <location>
        <begin position="45"/>
        <end position="125"/>
    </location>
</feature>
<feature type="region of interest" description="Disordered" evidence="1">
    <location>
        <begin position="1"/>
        <end position="29"/>
    </location>
</feature>
<keyword evidence="3" id="KW-1185">Reference proteome</keyword>
<name>A0A8J3S0M7_PLARO</name>
<comment type="caution">
    <text evidence="2">The sequence shown here is derived from an EMBL/GenBank/DDBJ whole genome shotgun (WGS) entry which is preliminary data.</text>
</comment>
<dbReference type="Proteomes" id="UP000655044">
    <property type="component" value="Unassembled WGS sequence"/>
</dbReference>
<evidence type="ECO:0000256" key="1">
    <source>
        <dbReference type="SAM" id="MobiDB-lite"/>
    </source>
</evidence>
<sequence>MPETHFTGGRAVGNYTEHPRPEAAPAFLPPARAAPELVYDEQTTRWFRQDVRGGDAPEGLDRSSEASHKNGNNSEKDCVPSRLMPEMSKKSEPTLHGVNGKPGTRNRKAGAAVPGTGFSRTRTPA</sequence>
<feature type="compositionally biased region" description="Basic and acidic residues" evidence="1">
    <location>
        <begin position="47"/>
        <end position="79"/>
    </location>
</feature>
<organism evidence="2 3">
    <name type="scientific">Planobispora rosea</name>
    <dbReference type="NCBI Taxonomy" id="35762"/>
    <lineage>
        <taxon>Bacteria</taxon>
        <taxon>Bacillati</taxon>
        <taxon>Actinomycetota</taxon>
        <taxon>Actinomycetes</taxon>
        <taxon>Streptosporangiales</taxon>
        <taxon>Streptosporangiaceae</taxon>
        <taxon>Planobispora</taxon>
    </lineage>
</organism>
<reference evidence="2" key="1">
    <citation type="submission" date="2021-01" db="EMBL/GenBank/DDBJ databases">
        <title>Whole genome shotgun sequence of Planobispora rosea NBRC 15558.</title>
        <authorList>
            <person name="Komaki H."/>
            <person name="Tamura T."/>
        </authorList>
    </citation>
    <scope>NUCLEOTIDE SEQUENCE</scope>
    <source>
        <strain evidence="2">NBRC 15558</strain>
    </source>
</reference>
<evidence type="ECO:0000313" key="3">
    <source>
        <dbReference type="Proteomes" id="UP000655044"/>
    </source>
</evidence>